<evidence type="ECO:0000256" key="11">
    <source>
        <dbReference type="SAM" id="MobiDB-lite"/>
    </source>
</evidence>
<feature type="binding site" evidence="10">
    <location>
        <position position="655"/>
    </location>
    <ligand>
        <name>L-homocysteine</name>
        <dbReference type="ChEBI" id="CHEBI:58199"/>
    </ligand>
</feature>
<evidence type="ECO:0000256" key="5">
    <source>
        <dbReference type="ARBA" id="ARBA00022605"/>
    </source>
</evidence>
<evidence type="ECO:0000256" key="2">
    <source>
        <dbReference type="ARBA" id="ARBA00004681"/>
    </source>
</evidence>
<keyword evidence="8 10" id="KW-0862">Zinc</keyword>
<dbReference type="Pfam" id="PF01717">
    <property type="entry name" value="Meth_synt_2"/>
    <property type="match status" value="1"/>
</dbReference>
<evidence type="ECO:0000256" key="7">
    <source>
        <dbReference type="ARBA" id="ARBA00022723"/>
    </source>
</evidence>
<evidence type="ECO:0000256" key="9">
    <source>
        <dbReference type="ARBA" id="ARBA00023167"/>
    </source>
</evidence>
<keyword evidence="6 10" id="KW-0808">Transferase</keyword>
<dbReference type="HAMAP" id="MF_00172">
    <property type="entry name" value="Meth_synth"/>
    <property type="match status" value="1"/>
</dbReference>
<keyword evidence="4 10" id="KW-0489">Methyltransferase</keyword>
<dbReference type="InterPro" id="IPR013215">
    <property type="entry name" value="Cbl-indep_Met_Synth_N"/>
</dbReference>
<evidence type="ECO:0000256" key="3">
    <source>
        <dbReference type="ARBA" id="ARBA00009553"/>
    </source>
</evidence>
<dbReference type="STRING" id="1548207.AXK11_01890"/>
<comment type="caution">
    <text evidence="10">Lacks conserved residue(s) required for the propagation of feature annotation.</text>
</comment>
<dbReference type="GO" id="GO:0003871">
    <property type="term" value="F:5-methyltetrahydropteroyltriglutamate-homocysteine S-methyltransferase activity"/>
    <property type="evidence" value="ECO:0007669"/>
    <property type="project" value="UniProtKB-UniRule"/>
</dbReference>
<comment type="catalytic activity">
    <reaction evidence="10">
        <text>5-methyltetrahydropteroyltri-L-glutamate + L-homocysteine = tetrahydropteroyltri-L-glutamate + L-methionine</text>
        <dbReference type="Rhea" id="RHEA:21196"/>
        <dbReference type="ChEBI" id="CHEBI:57844"/>
        <dbReference type="ChEBI" id="CHEBI:58140"/>
        <dbReference type="ChEBI" id="CHEBI:58199"/>
        <dbReference type="ChEBI" id="CHEBI:58207"/>
        <dbReference type="EC" id="2.1.1.14"/>
    </reaction>
</comment>
<dbReference type="SUPFAM" id="SSF51726">
    <property type="entry name" value="UROD/MetE-like"/>
    <property type="match status" value="2"/>
</dbReference>
<dbReference type="GO" id="GO:0008270">
    <property type="term" value="F:zinc ion binding"/>
    <property type="evidence" value="ECO:0007669"/>
    <property type="project" value="InterPro"/>
</dbReference>
<dbReference type="EMBL" id="LSZQ01000011">
    <property type="protein sequence ID" value="KXU37921.1"/>
    <property type="molecule type" value="Genomic_DNA"/>
</dbReference>
<dbReference type="Proteomes" id="UP000070058">
    <property type="component" value="Unassembled WGS sequence"/>
</dbReference>
<protein>
    <recommendedName>
        <fullName evidence="10">5-methyltetrahydropteroyltriglutamate--homocysteine methyltransferase</fullName>
        <ecNumber evidence="10">2.1.1.14</ecNumber>
    </recommendedName>
    <alternativeName>
        <fullName evidence="10">Cobalamin-independent methionine synthase</fullName>
    </alternativeName>
    <alternativeName>
        <fullName evidence="10">Methionine synthase, vitamin-B12 independent isozyme</fullName>
    </alternativeName>
</protein>
<dbReference type="GO" id="GO:0032259">
    <property type="term" value="P:methylation"/>
    <property type="evidence" value="ECO:0007669"/>
    <property type="project" value="UniProtKB-KW"/>
</dbReference>
<evidence type="ECO:0000256" key="1">
    <source>
        <dbReference type="ARBA" id="ARBA00002777"/>
    </source>
</evidence>
<dbReference type="CDD" id="cd03312">
    <property type="entry name" value="CIMS_N_terminal_like"/>
    <property type="match status" value="1"/>
</dbReference>
<name>A0A139SU06_9BACT</name>
<feature type="binding site" evidence="10">
    <location>
        <position position="540"/>
    </location>
    <ligand>
        <name>L-methionine</name>
        <dbReference type="ChEBI" id="CHEBI:57844"/>
    </ligand>
</feature>
<feature type="binding site" evidence="10">
    <location>
        <position position="782"/>
    </location>
    <ligand>
        <name>Zn(2+)</name>
        <dbReference type="ChEBI" id="CHEBI:29105"/>
        <note>catalytic</note>
    </ligand>
</feature>
<feature type="region of interest" description="Disordered" evidence="11">
    <location>
        <begin position="122"/>
        <end position="142"/>
    </location>
</feature>
<dbReference type="PANTHER" id="PTHR30519">
    <property type="entry name" value="5-METHYLTETRAHYDROPTEROYLTRIGLUTAMATE--HOMOCYSTEINE METHYLTRANSFERASE"/>
    <property type="match status" value="1"/>
</dbReference>
<accession>A0A139SU06</accession>
<dbReference type="FunFam" id="3.20.20.210:FF:000003">
    <property type="entry name" value="5-methyltetrahydropteroyltriglutamate--homocysteine methyltransferase"/>
    <property type="match status" value="1"/>
</dbReference>
<dbReference type="GO" id="GO:0071265">
    <property type="term" value="P:L-methionine biosynthetic process"/>
    <property type="evidence" value="ECO:0007669"/>
    <property type="project" value="UniProtKB-ARBA"/>
</dbReference>
<dbReference type="InterPro" id="IPR038071">
    <property type="entry name" value="UROD/MetE-like_sf"/>
</dbReference>
<dbReference type="InterPro" id="IPR006276">
    <property type="entry name" value="Cobalamin-indep_Met_synthase"/>
</dbReference>
<reference evidence="15" key="1">
    <citation type="submission" date="2016-02" db="EMBL/GenBank/DDBJ databases">
        <authorList>
            <person name="Sanders J.G."/>
            <person name="Lin J.Y."/>
            <person name="Wertz J.T."/>
            <person name="Russell J.A."/>
            <person name="Moreau C.S."/>
            <person name="Powell S."/>
        </authorList>
    </citation>
    <scope>NUCLEOTIDE SEQUENCE [LARGE SCALE GENOMIC DNA]</scope>
    <source>
        <strain evidence="15">CAG34</strain>
    </source>
</reference>
<comment type="similarity">
    <text evidence="3 10">Belongs to the vitamin-B12 independent methionine synthase family.</text>
</comment>
<organism evidence="14 15">
    <name type="scientific">Cephaloticoccus primus</name>
    <dbReference type="NCBI Taxonomy" id="1548207"/>
    <lineage>
        <taxon>Bacteria</taxon>
        <taxon>Pseudomonadati</taxon>
        <taxon>Verrucomicrobiota</taxon>
        <taxon>Opitutia</taxon>
        <taxon>Opitutales</taxon>
        <taxon>Opitutaceae</taxon>
        <taxon>Cephaloticoccus</taxon>
    </lineage>
</organism>
<sequence>MTTNSNSTAAAAASARPLTHNLGYPRIGEKRELKKATEAYWAGKLSRAELEQVGAELRRQNWETQRRAGIDLIPSGDFTFYDQVLDTTCLVGNVPPRFGWKLGGQVDLDTRFAIARGVRRSGSADEKGSECGCKNDEKGSSPATYASEMTKWFDTNYHYIVPEFRADTQFALSATKIFDEFSEALALGIRTKPVLTGPVSYLKLGKVQDSKNPGFNRFELLERLLPVYVQVLQKLAALGAEWVQLDEPIGALDLNDEERRALSTAYATLAAAAPQLKLLVATYFGPLRENLATYLALPVAALHIDATRGDSEEITRIVNELPADKALSLGLVDGRNIWKSDFAAQLPRLQDALAKLGTGRLLFAPSCSLQHVPVTLRNEQKLDAEFKGWLAYAEEKLSEVATLRDALAATGAPSPEIAAALAANAAAAESRRKSPRIHRPEVKARVAKIAPSDFDRSSPYPARRIAQRGGSGAAGRLDLPDFPTTSIGSFPQTPEIRAARLKHKRGELSTAEYEKFIEAETVACVRFQEEVGIDMLVHGEYERNDMVEYFGEQLDGFAFTEHGWVQSYGSRYVKPPIIFGDVARPKPMTVRWSSFAQSLTKRPMKGMLTGPVTVLQWSFVRDDQPRRDTTFEIAIALRDEVLDLEAAGIAAIQIDEPAFREGLPLRRADWAYYLDWAVNAFRLSAAGVRDDTQIHTHMCYSEFNDIIDSIAAMDADVITIETSRSNMELLGAFVDFKYPNEIGPGVYDIHSPRIPPVEEMVALMHKAAQVIPLENLWVNPDCGLKTRGWAEVRPALANMVEAARQIRAELGNK</sequence>
<dbReference type="NCBIfam" id="TIGR01371">
    <property type="entry name" value="met_syn_B12ind"/>
    <property type="match status" value="1"/>
</dbReference>
<evidence type="ECO:0000259" key="12">
    <source>
        <dbReference type="Pfam" id="PF01717"/>
    </source>
</evidence>
<dbReference type="UniPathway" id="UPA00051">
    <property type="reaction ID" value="UER00082"/>
</dbReference>
<evidence type="ECO:0000256" key="10">
    <source>
        <dbReference type="HAMAP-Rule" id="MF_00172"/>
    </source>
</evidence>
<feature type="binding site" evidence="10">
    <location>
        <position position="617"/>
    </location>
    <ligand>
        <name>5-methyltetrahydropteroyltri-L-glutamate</name>
        <dbReference type="ChEBI" id="CHEBI:58207"/>
    </ligand>
</feature>
<feature type="binding site" evidence="10">
    <location>
        <begin position="487"/>
        <end position="489"/>
    </location>
    <ligand>
        <name>L-methionine</name>
        <dbReference type="ChEBI" id="CHEBI:57844"/>
    </ligand>
</feature>
<comment type="pathway">
    <text evidence="2 10">Amino-acid biosynthesis; L-methionine biosynthesis via de novo pathway; L-methionine from L-homocysteine (MetE route): step 1/1.</text>
</comment>
<dbReference type="CDD" id="cd03311">
    <property type="entry name" value="CIMS_C_terminal_like"/>
    <property type="match status" value="1"/>
</dbReference>
<feature type="binding site" evidence="10">
    <location>
        <position position="699"/>
    </location>
    <ligand>
        <name>Zn(2+)</name>
        <dbReference type="ChEBI" id="CHEBI:29105"/>
        <note>catalytic</note>
    </ligand>
</feature>
<keyword evidence="7 10" id="KW-0479">Metal-binding</keyword>
<feature type="binding site" evidence="10">
    <location>
        <position position="655"/>
    </location>
    <ligand>
        <name>L-methionine</name>
        <dbReference type="ChEBI" id="CHEBI:57844"/>
    </ligand>
</feature>
<dbReference type="NCBIfam" id="NF003556">
    <property type="entry name" value="PRK05222.1"/>
    <property type="match status" value="1"/>
</dbReference>
<dbReference type="OrthoDB" id="244285at2"/>
<feature type="binding site" evidence="10">
    <location>
        <position position="540"/>
    </location>
    <ligand>
        <name>L-homocysteine</name>
        <dbReference type="ChEBI" id="CHEBI:58199"/>
    </ligand>
</feature>
<keyword evidence="9 10" id="KW-0486">Methionine biosynthesis</keyword>
<feature type="compositionally biased region" description="Basic and acidic residues" evidence="11">
    <location>
        <begin position="122"/>
        <end position="139"/>
    </location>
</feature>
<dbReference type="Pfam" id="PF08267">
    <property type="entry name" value="Meth_synt_1"/>
    <property type="match status" value="1"/>
</dbReference>
<feature type="binding site" evidence="10">
    <location>
        <position position="151"/>
    </location>
    <ligand>
        <name>5-methyltetrahydropteroyltri-L-glutamate</name>
        <dbReference type="ChEBI" id="CHEBI:58207"/>
    </ligand>
</feature>
<evidence type="ECO:0000256" key="8">
    <source>
        <dbReference type="ARBA" id="ARBA00022833"/>
    </source>
</evidence>
<comment type="caution">
    <text evidence="14">The sequence shown here is derived from an EMBL/GenBank/DDBJ whole genome shotgun (WGS) entry which is preliminary data.</text>
</comment>
<keyword evidence="10" id="KW-0677">Repeat</keyword>
<evidence type="ECO:0000256" key="6">
    <source>
        <dbReference type="ARBA" id="ARBA00022679"/>
    </source>
</evidence>
<dbReference type="RefSeq" id="WP_068628473.1">
    <property type="nucleotide sequence ID" value="NZ_LSZQ01000011.1"/>
</dbReference>
<evidence type="ECO:0000313" key="15">
    <source>
        <dbReference type="Proteomes" id="UP000070058"/>
    </source>
</evidence>
<feature type="binding site" evidence="10">
    <location>
        <position position="721"/>
    </location>
    <ligand>
        <name>Zn(2+)</name>
        <dbReference type="ChEBI" id="CHEBI:29105"/>
        <note>catalytic</note>
    </ligand>
</feature>
<feature type="domain" description="Cobalamin-independent methionine synthase MetE C-terminal/archaeal" evidence="12">
    <location>
        <begin position="482"/>
        <end position="804"/>
    </location>
</feature>
<proteinExistence type="inferred from homology"/>
<evidence type="ECO:0000259" key="13">
    <source>
        <dbReference type="Pfam" id="PF08267"/>
    </source>
</evidence>
<evidence type="ECO:0000256" key="4">
    <source>
        <dbReference type="ARBA" id="ARBA00022603"/>
    </source>
</evidence>
<dbReference type="InterPro" id="IPR002629">
    <property type="entry name" value="Met_Synth_C/arc"/>
</dbReference>
<feature type="binding site" evidence="10">
    <location>
        <begin position="487"/>
        <end position="489"/>
    </location>
    <ligand>
        <name>L-homocysteine</name>
        <dbReference type="ChEBI" id="CHEBI:58199"/>
    </ligand>
</feature>
<feature type="binding site" evidence="10">
    <location>
        <position position="697"/>
    </location>
    <ligand>
        <name>Zn(2+)</name>
        <dbReference type="ChEBI" id="CHEBI:29105"/>
        <note>catalytic</note>
    </ligand>
</feature>
<comment type="function">
    <text evidence="1 10">Catalyzes the transfer of a methyl group from 5-methyltetrahydrofolate to homocysteine resulting in methionine formation.</text>
</comment>
<keyword evidence="5 10" id="KW-0028">Amino-acid biosynthesis</keyword>
<feature type="domain" description="Cobalamin-independent methionine synthase MetE N-terminal" evidence="13">
    <location>
        <begin position="19"/>
        <end position="353"/>
    </location>
</feature>
<evidence type="ECO:0000313" key="14">
    <source>
        <dbReference type="EMBL" id="KXU37921.1"/>
    </source>
</evidence>
<comment type="cofactor">
    <cofactor evidence="10">
        <name>Zn(2+)</name>
        <dbReference type="ChEBI" id="CHEBI:29105"/>
    </cofactor>
    <text evidence="10">Binds 1 zinc ion per subunit.</text>
</comment>
<feature type="active site" description="Proton donor" evidence="10">
    <location>
        <position position="750"/>
    </location>
</feature>
<gene>
    <name evidence="10" type="primary">metE</name>
    <name evidence="14" type="ORF">AXK11_01890</name>
</gene>
<feature type="binding site" evidence="10">
    <location>
        <begin position="31"/>
        <end position="34"/>
    </location>
    <ligand>
        <name>5-methyltetrahydropteroyltri-L-glutamate</name>
        <dbReference type="ChEBI" id="CHEBI:58207"/>
    </ligand>
</feature>
<feature type="binding site" evidence="10">
    <location>
        <position position="661"/>
    </location>
    <ligand>
        <name>5-methyltetrahydropteroyltri-L-glutamate</name>
        <dbReference type="ChEBI" id="CHEBI:58207"/>
    </ligand>
</feature>
<dbReference type="AlphaFoldDB" id="A0A139SU06"/>
<dbReference type="FunFam" id="3.20.20.210:FF:000002">
    <property type="entry name" value="5-methyltetrahydropteroyltriglutamate--homocysteine methyltransferase"/>
    <property type="match status" value="1"/>
</dbReference>
<dbReference type="EC" id="2.1.1.14" evidence="10"/>
<keyword evidence="15" id="KW-1185">Reference proteome</keyword>
<dbReference type="Gene3D" id="3.20.20.210">
    <property type="match status" value="2"/>
</dbReference>